<organism evidence="2 3">
    <name type="scientific">Scleroderma citrinum Foug A</name>
    <dbReference type="NCBI Taxonomy" id="1036808"/>
    <lineage>
        <taxon>Eukaryota</taxon>
        <taxon>Fungi</taxon>
        <taxon>Dikarya</taxon>
        <taxon>Basidiomycota</taxon>
        <taxon>Agaricomycotina</taxon>
        <taxon>Agaricomycetes</taxon>
        <taxon>Agaricomycetidae</taxon>
        <taxon>Boletales</taxon>
        <taxon>Sclerodermatineae</taxon>
        <taxon>Sclerodermataceae</taxon>
        <taxon>Scleroderma</taxon>
    </lineage>
</organism>
<dbReference type="HOGENOM" id="CLU_1705310_0_0_1"/>
<dbReference type="EMBL" id="KN822086">
    <property type="protein sequence ID" value="KIM58426.1"/>
    <property type="molecule type" value="Genomic_DNA"/>
</dbReference>
<dbReference type="InParanoid" id="A0A0C3DR00"/>
<dbReference type="Proteomes" id="UP000053989">
    <property type="component" value="Unassembled WGS sequence"/>
</dbReference>
<feature type="region of interest" description="Disordered" evidence="1">
    <location>
        <begin position="107"/>
        <end position="129"/>
    </location>
</feature>
<accession>A0A0C3DR00</accession>
<evidence type="ECO:0000313" key="2">
    <source>
        <dbReference type="EMBL" id="KIM58426.1"/>
    </source>
</evidence>
<dbReference type="AlphaFoldDB" id="A0A0C3DR00"/>
<protein>
    <submittedName>
        <fullName evidence="2">Uncharacterized protein</fullName>
    </submittedName>
</protein>
<feature type="compositionally biased region" description="Low complexity" evidence="1">
    <location>
        <begin position="62"/>
        <end position="73"/>
    </location>
</feature>
<proteinExistence type="predicted"/>
<gene>
    <name evidence="2" type="ORF">SCLCIDRAFT_28085</name>
</gene>
<sequence length="154" mass="17236">MASPDPEQPPRHQYDCICLKYGSGHLHKVSHTVWYQHLASMCTEEEYQRIQTARVLGDQIASLPPLTKPSSTPNHNYSARENRDPNEYVGQWKCACVCIQQPFEQAGPSNHGDQAANPLPSQAAHQDDGEFLDFDDRDSIFSSFNFASSLSAAR</sequence>
<dbReference type="OrthoDB" id="2687594at2759"/>
<reference evidence="3" key="2">
    <citation type="submission" date="2015-01" db="EMBL/GenBank/DDBJ databases">
        <title>Evolutionary Origins and Diversification of the Mycorrhizal Mutualists.</title>
        <authorList>
            <consortium name="DOE Joint Genome Institute"/>
            <consortium name="Mycorrhizal Genomics Consortium"/>
            <person name="Kohler A."/>
            <person name="Kuo A."/>
            <person name="Nagy L.G."/>
            <person name="Floudas D."/>
            <person name="Copeland A."/>
            <person name="Barry K.W."/>
            <person name="Cichocki N."/>
            <person name="Veneault-Fourrey C."/>
            <person name="LaButti K."/>
            <person name="Lindquist E.A."/>
            <person name="Lipzen A."/>
            <person name="Lundell T."/>
            <person name="Morin E."/>
            <person name="Murat C."/>
            <person name="Riley R."/>
            <person name="Ohm R."/>
            <person name="Sun H."/>
            <person name="Tunlid A."/>
            <person name="Henrissat B."/>
            <person name="Grigoriev I.V."/>
            <person name="Hibbett D.S."/>
            <person name="Martin F."/>
        </authorList>
    </citation>
    <scope>NUCLEOTIDE SEQUENCE [LARGE SCALE GENOMIC DNA]</scope>
    <source>
        <strain evidence="3">Foug A</strain>
    </source>
</reference>
<name>A0A0C3DR00_9AGAM</name>
<feature type="region of interest" description="Disordered" evidence="1">
    <location>
        <begin position="62"/>
        <end position="83"/>
    </location>
</feature>
<keyword evidence="3" id="KW-1185">Reference proteome</keyword>
<evidence type="ECO:0000256" key="1">
    <source>
        <dbReference type="SAM" id="MobiDB-lite"/>
    </source>
</evidence>
<evidence type="ECO:0000313" key="3">
    <source>
        <dbReference type="Proteomes" id="UP000053989"/>
    </source>
</evidence>
<reference evidence="2 3" key="1">
    <citation type="submission" date="2014-04" db="EMBL/GenBank/DDBJ databases">
        <authorList>
            <consortium name="DOE Joint Genome Institute"/>
            <person name="Kuo A."/>
            <person name="Kohler A."/>
            <person name="Nagy L.G."/>
            <person name="Floudas D."/>
            <person name="Copeland A."/>
            <person name="Barry K.W."/>
            <person name="Cichocki N."/>
            <person name="Veneault-Fourrey C."/>
            <person name="LaButti K."/>
            <person name="Lindquist E.A."/>
            <person name="Lipzen A."/>
            <person name="Lundell T."/>
            <person name="Morin E."/>
            <person name="Murat C."/>
            <person name="Sun H."/>
            <person name="Tunlid A."/>
            <person name="Henrissat B."/>
            <person name="Grigoriev I.V."/>
            <person name="Hibbett D.S."/>
            <person name="Martin F."/>
            <person name="Nordberg H.P."/>
            <person name="Cantor M.N."/>
            <person name="Hua S.X."/>
        </authorList>
    </citation>
    <scope>NUCLEOTIDE SEQUENCE [LARGE SCALE GENOMIC DNA]</scope>
    <source>
        <strain evidence="2 3">Foug A</strain>
    </source>
</reference>